<dbReference type="SUPFAM" id="SSF102588">
    <property type="entry name" value="LmbE-like"/>
    <property type="match status" value="1"/>
</dbReference>
<reference evidence="1" key="1">
    <citation type="submission" date="2022-08" db="EMBL/GenBank/DDBJ databases">
        <title>Alicyclobacillus fastidiosus DSM 17978, complete genome.</title>
        <authorList>
            <person name="Wang Q."/>
            <person name="Cai R."/>
            <person name="Wang Z."/>
        </authorList>
    </citation>
    <scope>NUCLEOTIDE SEQUENCE</scope>
    <source>
        <strain evidence="1">DSM 17978</strain>
    </source>
</reference>
<accession>A0ABY6ZAD6</accession>
<dbReference type="PANTHER" id="PTHR12993">
    <property type="entry name" value="N-ACETYLGLUCOSAMINYL-PHOSPHATIDYLINOSITOL DE-N-ACETYLASE-RELATED"/>
    <property type="match status" value="1"/>
</dbReference>
<evidence type="ECO:0000313" key="2">
    <source>
        <dbReference type="Proteomes" id="UP001164761"/>
    </source>
</evidence>
<organism evidence="1 2">
    <name type="scientific">Alicyclobacillus fastidiosus</name>
    <dbReference type="NCBI Taxonomy" id="392011"/>
    <lineage>
        <taxon>Bacteria</taxon>
        <taxon>Bacillati</taxon>
        <taxon>Bacillota</taxon>
        <taxon>Bacilli</taxon>
        <taxon>Bacillales</taxon>
        <taxon>Alicyclobacillaceae</taxon>
        <taxon>Alicyclobacillus</taxon>
    </lineage>
</organism>
<dbReference type="InterPro" id="IPR003737">
    <property type="entry name" value="GlcNAc_PI_deacetylase-related"/>
</dbReference>
<keyword evidence="2" id="KW-1185">Reference proteome</keyword>
<dbReference type="RefSeq" id="WP_268003687.1">
    <property type="nucleotide sequence ID" value="NZ_BSUT01000001.1"/>
</dbReference>
<dbReference type="Pfam" id="PF02585">
    <property type="entry name" value="PIG-L"/>
    <property type="match status" value="1"/>
</dbReference>
<gene>
    <name evidence="1" type="ORF">NZD89_15405</name>
</gene>
<dbReference type="EMBL" id="CP104067">
    <property type="protein sequence ID" value="WAH39789.1"/>
    <property type="molecule type" value="Genomic_DNA"/>
</dbReference>
<dbReference type="Proteomes" id="UP001164761">
    <property type="component" value="Chromosome"/>
</dbReference>
<dbReference type="Gene3D" id="3.40.50.10320">
    <property type="entry name" value="LmbE-like"/>
    <property type="match status" value="1"/>
</dbReference>
<name>A0ABY6ZAD6_9BACL</name>
<protein>
    <submittedName>
        <fullName evidence="1">PIG-L family deacetylase</fullName>
    </submittedName>
</protein>
<dbReference type="InterPro" id="IPR024078">
    <property type="entry name" value="LmbE-like_dom_sf"/>
</dbReference>
<evidence type="ECO:0000313" key="1">
    <source>
        <dbReference type="EMBL" id="WAH39789.1"/>
    </source>
</evidence>
<dbReference type="PANTHER" id="PTHR12993:SF11">
    <property type="entry name" value="N-ACETYLGLUCOSAMINYL-PHOSPHATIDYLINOSITOL DE-N-ACETYLASE"/>
    <property type="match status" value="1"/>
</dbReference>
<proteinExistence type="predicted"/>
<sequence length="169" mass="19386">MANKLMVVAHPDDESIFGGAQLIQGTGWKVVCVTNGDNRLRSKEFSKAMNFVGADHEMWSYRDAWDGSFNVVKLKNDLEKLLASGNYTKVVTHNLRGEYGHTQHKCLAKILRQLVTKNLYTFSLRKGELSKEISDKKRKLIKIYKSQAKTIQELDLERHITHELIVRVN</sequence>